<accession>A0ABY0IGZ2</accession>
<keyword evidence="1" id="KW-0812">Transmembrane</keyword>
<reference evidence="3" key="1">
    <citation type="journal article" date="2019" name="Int. J. Syst. Evol. Microbiol.">
        <title>Halobacteriovorax valvorus sp. nov., a novel prokaryotic predator isolated from coastal seawater of China.</title>
        <authorList>
            <person name="Chen M.-X."/>
        </authorList>
    </citation>
    <scope>NUCLEOTIDE SEQUENCE [LARGE SCALE GENOMIC DNA]</scope>
    <source>
        <strain evidence="3">BL9</strain>
    </source>
</reference>
<feature type="transmembrane region" description="Helical" evidence="1">
    <location>
        <begin position="77"/>
        <end position="94"/>
    </location>
</feature>
<evidence type="ECO:0000313" key="2">
    <source>
        <dbReference type="EMBL" id="RZF21912.1"/>
    </source>
</evidence>
<dbReference type="Proteomes" id="UP000443582">
    <property type="component" value="Unassembled WGS sequence"/>
</dbReference>
<proteinExistence type="predicted"/>
<feature type="transmembrane region" description="Helical" evidence="1">
    <location>
        <begin position="100"/>
        <end position="127"/>
    </location>
</feature>
<sequence length="176" mass="20153">MIKSSDIPIRLLITVLILIVLEVLASAFLPLFGLNKYMIPFNILIVLYVGFKLETPYLALIILSLQLVHSLFSIEGWEYGTIAGVLICIVIAYLRDLLHFTSSFITMLTTFIFQILWFLISSSLLYLKFDSFDYIVQKFWRFIPESIILSLLAPVFFSLLDKVWKTKGEGLMGSNV</sequence>
<feature type="transmembrane region" description="Helical" evidence="1">
    <location>
        <begin position="12"/>
        <end position="33"/>
    </location>
</feature>
<dbReference type="RefSeq" id="WP_115361785.1">
    <property type="nucleotide sequence ID" value="NZ_QDKL01000002.1"/>
</dbReference>
<comment type="caution">
    <text evidence="2">The sequence shown here is derived from an EMBL/GenBank/DDBJ whole genome shotgun (WGS) entry which is preliminary data.</text>
</comment>
<evidence type="ECO:0000313" key="3">
    <source>
        <dbReference type="Proteomes" id="UP000443582"/>
    </source>
</evidence>
<evidence type="ECO:0000256" key="1">
    <source>
        <dbReference type="SAM" id="Phobius"/>
    </source>
</evidence>
<organism evidence="2 3">
    <name type="scientific">Halobacteriovorax vibrionivorans</name>
    <dbReference type="NCBI Taxonomy" id="2152716"/>
    <lineage>
        <taxon>Bacteria</taxon>
        <taxon>Pseudomonadati</taxon>
        <taxon>Bdellovibrionota</taxon>
        <taxon>Bacteriovoracia</taxon>
        <taxon>Bacteriovoracales</taxon>
        <taxon>Halobacteriovoraceae</taxon>
        <taxon>Halobacteriovorax</taxon>
    </lineage>
</organism>
<keyword evidence="1" id="KW-1133">Transmembrane helix</keyword>
<keyword evidence="3" id="KW-1185">Reference proteome</keyword>
<evidence type="ECO:0008006" key="4">
    <source>
        <dbReference type="Google" id="ProtNLM"/>
    </source>
</evidence>
<protein>
    <recommendedName>
        <fullName evidence="4">Rod shape-determining protein MreD</fullName>
    </recommendedName>
</protein>
<dbReference type="EMBL" id="QDKL01000002">
    <property type="protein sequence ID" value="RZF21912.1"/>
    <property type="molecule type" value="Genomic_DNA"/>
</dbReference>
<feature type="transmembrane region" description="Helical" evidence="1">
    <location>
        <begin position="139"/>
        <end position="160"/>
    </location>
</feature>
<keyword evidence="1" id="KW-0472">Membrane</keyword>
<gene>
    <name evidence="2" type="ORF">DAY19_09485</name>
</gene>
<feature type="transmembrane region" description="Helical" evidence="1">
    <location>
        <begin position="39"/>
        <end position="65"/>
    </location>
</feature>
<name>A0ABY0IGZ2_9BACT</name>